<feature type="non-terminal residue" evidence="1">
    <location>
        <position position="102"/>
    </location>
</feature>
<dbReference type="EMBL" id="FOCP01000065">
    <property type="protein sequence ID" value="SEN77769.1"/>
    <property type="molecule type" value="Genomic_DNA"/>
</dbReference>
<gene>
    <name evidence="1" type="ORF">SAMN05216325_1653</name>
</gene>
<dbReference type="Proteomes" id="UP000199459">
    <property type="component" value="Unassembled WGS sequence"/>
</dbReference>
<accession>A0A1H8JAT2</accession>
<name>A0A1H8JAT2_9PROT</name>
<proteinExistence type="predicted"/>
<protein>
    <submittedName>
        <fullName evidence="1">Uncharacterized protein</fullName>
    </submittedName>
</protein>
<sequence>MIPPIDARERISIFKVEVESIYSVCFIVDRLPVGSSGIGLAGSFKSVIINRDLTSMGTGVFTSKLYAGTKHHIGVSAHDLLDFLNNWHAAIDIRMHLSRVSP</sequence>
<reference evidence="1 2" key="1">
    <citation type="submission" date="2016-10" db="EMBL/GenBank/DDBJ databases">
        <authorList>
            <person name="de Groot N.N."/>
        </authorList>
    </citation>
    <scope>NUCLEOTIDE SEQUENCE [LARGE SCALE GENOMIC DNA]</scope>
    <source>
        <strain evidence="1 2">Nm22</strain>
    </source>
</reference>
<evidence type="ECO:0000313" key="2">
    <source>
        <dbReference type="Proteomes" id="UP000199459"/>
    </source>
</evidence>
<dbReference type="AlphaFoldDB" id="A0A1H8JAT2"/>
<evidence type="ECO:0000313" key="1">
    <source>
        <dbReference type="EMBL" id="SEN77769.1"/>
    </source>
</evidence>
<organism evidence="1 2">
    <name type="scientific">Nitrosomonas marina</name>
    <dbReference type="NCBI Taxonomy" id="917"/>
    <lineage>
        <taxon>Bacteria</taxon>
        <taxon>Pseudomonadati</taxon>
        <taxon>Pseudomonadota</taxon>
        <taxon>Betaproteobacteria</taxon>
        <taxon>Nitrosomonadales</taxon>
        <taxon>Nitrosomonadaceae</taxon>
        <taxon>Nitrosomonas</taxon>
    </lineage>
</organism>